<proteinExistence type="predicted"/>
<dbReference type="EMBL" id="DMZY01000159">
    <property type="protein sequence ID" value="HAV92598.1"/>
    <property type="molecule type" value="Genomic_DNA"/>
</dbReference>
<evidence type="ECO:0000313" key="2">
    <source>
        <dbReference type="Proteomes" id="UP000264062"/>
    </source>
</evidence>
<reference evidence="1 2" key="1">
    <citation type="journal article" date="2018" name="Nat. Biotechnol.">
        <title>A standardized bacterial taxonomy based on genome phylogeny substantially revises the tree of life.</title>
        <authorList>
            <person name="Parks D.H."/>
            <person name="Chuvochina M."/>
            <person name="Waite D.W."/>
            <person name="Rinke C."/>
            <person name="Skarshewski A."/>
            <person name="Chaumeil P.A."/>
            <person name="Hugenholtz P."/>
        </authorList>
    </citation>
    <scope>NUCLEOTIDE SEQUENCE [LARGE SCALE GENOMIC DNA]</scope>
    <source>
        <strain evidence="1">UBA9956</strain>
    </source>
</reference>
<evidence type="ECO:0008006" key="3">
    <source>
        <dbReference type="Google" id="ProtNLM"/>
    </source>
</evidence>
<dbReference type="AlphaFoldDB" id="A0A350HAN2"/>
<comment type="caution">
    <text evidence="1">The sequence shown here is derived from an EMBL/GenBank/DDBJ whole genome shotgun (WGS) entry which is preliminary data.</text>
</comment>
<dbReference type="Proteomes" id="UP000264062">
    <property type="component" value="Unassembled WGS sequence"/>
</dbReference>
<protein>
    <recommendedName>
        <fullName evidence="3">KOW domain-containing protein</fullName>
    </recommendedName>
</protein>
<evidence type="ECO:0000313" key="1">
    <source>
        <dbReference type="EMBL" id="HAV92598.1"/>
    </source>
</evidence>
<accession>A0A350HAN2</accession>
<gene>
    <name evidence="1" type="ORF">DCW38_05395</name>
</gene>
<name>A0A350HAN2_UNCW3</name>
<sequence>MAHSYTPGLKVTEKAIVRKERRLPLKGNVLVKLGDVVKADDIVATTTLPGDVERLNLAGKLGVPSKEAPSFLKVKIGDTVKKDEIIAESKGFFGFFKSSIQSPIDGAVESFSEITGMLTLRKPPKKVEIDAYVNGKVVKVIENEGIVLETPATFIQGIFGIGGEVKGVLKLAVMSPDYVLKPQDITDDMKGKILIGGSLVTNEILRACVAKGVIGIVAGGINDKELKEFLGEEIGVAITGQEEKGITVVVTEGFGQMSMAKKTFDILKKNDGKKASINGATQIRAGVLRPEVIVTYDLNTDISESKHTEMGMDIGSVVRIIRQPFFGSIGKVVGLPHQLQKIETEAHVRVLEFQFDDGKKIVLPRTNVELIEE</sequence>
<organism evidence="1 2">
    <name type="scientific">candidate division WOR-3 bacterium</name>
    <dbReference type="NCBI Taxonomy" id="2052148"/>
    <lineage>
        <taxon>Bacteria</taxon>
        <taxon>Bacteria division WOR-3</taxon>
    </lineage>
</organism>